<reference evidence="2" key="1">
    <citation type="journal article" date="2024" name="Antonie Van Leeuwenhoek">
        <title>Bradyrhizobium ontarionense sp. nov., a novel bacterial symbiont isolated from Aeschynomene indica (Indian jointvetch), harbours photosynthesis, nitrogen fixation and nitrous oxide (N2O) reductase genes.</title>
        <authorList>
            <person name="Bromfield E.S.P."/>
            <person name="Cloutier S."/>
        </authorList>
    </citation>
    <scope>NUCLEOTIDE SEQUENCE</scope>
    <source>
        <strain evidence="2">A19</strain>
    </source>
</reference>
<dbReference type="Gene3D" id="3.40.50.1820">
    <property type="entry name" value="alpha/beta hydrolase"/>
    <property type="match status" value="1"/>
</dbReference>
<dbReference type="InterPro" id="IPR029058">
    <property type="entry name" value="AB_hydrolase_fold"/>
</dbReference>
<evidence type="ECO:0000313" key="3">
    <source>
        <dbReference type="Proteomes" id="UP001431010"/>
    </source>
</evidence>
<dbReference type="EMBL" id="CP088156">
    <property type="protein sequence ID" value="UFZ05985.1"/>
    <property type="molecule type" value="Genomic_DNA"/>
</dbReference>
<keyword evidence="3" id="KW-1185">Reference proteome</keyword>
<evidence type="ECO:0000313" key="2">
    <source>
        <dbReference type="EMBL" id="UFZ05985.1"/>
    </source>
</evidence>
<feature type="domain" description="Serine aminopeptidase S33" evidence="1">
    <location>
        <begin position="69"/>
        <end position="310"/>
    </location>
</feature>
<dbReference type="InterPro" id="IPR050266">
    <property type="entry name" value="AB_hydrolase_sf"/>
</dbReference>
<dbReference type="Proteomes" id="UP001431010">
    <property type="component" value="Chromosome"/>
</dbReference>
<accession>A0ABY3RG78</accession>
<organism evidence="2 3">
    <name type="scientific">Bradyrhizobium ontarionense</name>
    <dbReference type="NCBI Taxonomy" id="2898149"/>
    <lineage>
        <taxon>Bacteria</taxon>
        <taxon>Pseudomonadati</taxon>
        <taxon>Pseudomonadota</taxon>
        <taxon>Alphaproteobacteria</taxon>
        <taxon>Hyphomicrobiales</taxon>
        <taxon>Nitrobacteraceae</taxon>
        <taxon>Bradyrhizobium</taxon>
    </lineage>
</organism>
<dbReference type="SUPFAM" id="SSF53474">
    <property type="entry name" value="alpha/beta-Hydrolases"/>
    <property type="match status" value="1"/>
</dbReference>
<protein>
    <submittedName>
        <fullName evidence="2">Alpha/beta fold hydrolase</fullName>
    </submittedName>
</protein>
<dbReference type="GO" id="GO:0016787">
    <property type="term" value="F:hydrolase activity"/>
    <property type="evidence" value="ECO:0007669"/>
    <property type="project" value="UniProtKB-KW"/>
</dbReference>
<dbReference type="PANTHER" id="PTHR43798">
    <property type="entry name" value="MONOACYLGLYCEROL LIPASE"/>
    <property type="match status" value="1"/>
</dbReference>
<keyword evidence="2" id="KW-0378">Hydrolase</keyword>
<dbReference type="InterPro" id="IPR022742">
    <property type="entry name" value="Hydrolase_4"/>
</dbReference>
<gene>
    <name evidence="2" type="ORF">LQG66_06665</name>
</gene>
<name>A0ABY3RG78_9BRAD</name>
<proteinExistence type="predicted"/>
<dbReference type="Pfam" id="PF12146">
    <property type="entry name" value="Hydrolase_4"/>
    <property type="match status" value="1"/>
</dbReference>
<dbReference type="PANTHER" id="PTHR43798:SF33">
    <property type="entry name" value="HYDROLASE, PUTATIVE (AFU_ORTHOLOGUE AFUA_2G14860)-RELATED"/>
    <property type="match status" value="1"/>
</dbReference>
<sequence length="331" mass="35830">MTMIKNVSSSPRIVSESRLIAGPESDVKIHLINKRLADLPRFSAERTLVMMHGATFSSASLFDVAVAGASFMDVLAQAGYDVWAVDARGYGGSSRPPDMSRAPEEGAPVVTARTAVQDFAAAVDFICRDREIVSVNVLGMSWGATIAGAFASAASAKIEKLILVTPLWLSKEPLRIDAGGPLGAYRIVSPRAFEAAWRGAAPEHARHDLIPDGWFEIWEKAALATDPDSPHPDTIRAPSGAVQDVRVHWTADNPFYDPGAIACPVLVLAAEWDVDVRFDMAHDLFVRLASAPYKRLVEIGQGTHMVLMERNRQQAFDAVIGFLNERVAPAS</sequence>
<dbReference type="RefSeq" id="WP_231324640.1">
    <property type="nucleotide sequence ID" value="NZ_CP088156.1"/>
</dbReference>
<evidence type="ECO:0000259" key="1">
    <source>
        <dbReference type="Pfam" id="PF12146"/>
    </source>
</evidence>